<dbReference type="PANTHER" id="PTHR45888:SF4">
    <property type="entry name" value="PHD FINGER PROTEIN 10"/>
    <property type="match status" value="1"/>
</dbReference>
<dbReference type="Gene3D" id="3.30.40.10">
    <property type="entry name" value="Zinc/RING finger domain, C3HC4 (zinc finger)"/>
    <property type="match status" value="2"/>
</dbReference>
<dbReference type="InterPro" id="IPR019787">
    <property type="entry name" value="Znf_PHD-finger"/>
</dbReference>
<dbReference type="AlphaFoldDB" id="A0A804RAG4"/>
<feature type="compositionally biased region" description="Polar residues" evidence="10">
    <location>
        <begin position="625"/>
        <end position="666"/>
    </location>
</feature>
<name>A0A804RAG4_MAIZE</name>
<dbReference type="OrthoDB" id="1903104at2759"/>
<protein>
    <recommendedName>
        <fullName evidence="16">RING/FYVE/PHD-type zinc finger family protein</fullName>
    </recommendedName>
</protein>
<reference evidence="14" key="1">
    <citation type="journal article" date="2009" name="Science">
        <title>The B73 maize genome: complexity, diversity, and dynamics.</title>
        <authorList>
            <person name="Schnable P.S."/>
            <person name="Ware D."/>
            <person name="Fulton R.S."/>
            <person name="Stein J.C."/>
            <person name="Wei F."/>
            <person name="Pasternak S."/>
            <person name="Liang C."/>
            <person name="Zhang J."/>
            <person name="Fulton L."/>
            <person name="Graves T.A."/>
            <person name="Minx P."/>
            <person name="Reily A.D."/>
            <person name="Courtney L."/>
            <person name="Kruchowski S.S."/>
            <person name="Tomlinson C."/>
            <person name="Strong C."/>
            <person name="Delehaunty K."/>
            <person name="Fronick C."/>
            <person name="Courtney B."/>
            <person name="Rock S.M."/>
            <person name="Belter E."/>
            <person name="Du F."/>
            <person name="Kim K."/>
            <person name="Abbott R.M."/>
            <person name="Cotton M."/>
            <person name="Levy A."/>
            <person name="Marchetto P."/>
            <person name="Ochoa K."/>
            <person name="Jackson S.M."/>
            <person name="Gillam B."/>
            <person name="Chen W."/>
            <person name="Yan L."/>
            <person name="Higginbotham J."/>
            <person name="Cardenas M."/>
            <person name="Waligorski J."/>
            <person name="Applebaum E."/>
            <person name="Phelps L."/>
            <person name="Falcone J."/>
            <person name="Kanchi K."/>
            <person name="Thane T."/>
            <person name="Scimone A."/>
            <person name="Thane N."/>
            <person name="Henke J."/>
            <person name="Wang T."/>
            <person name="Ruppert J."/>
            <person name="Shah N."/>
            <person name="Rotter K."/>
            <person name="Hodges J."/>
            <person name="Ingenthron E."/>
            <person name="Cordes M."/>
            <person name="Kohlberg S."/>
            <person name="Sgro J."/>
            <person name="Delgado B."/>
            <person name="Mead K."/>
            <person name="Chinwalla A."/>
            <person name="Leonard S."/>
            <person name="Crouse K."/>
            <person name="Collura K."/>
            <person name="Kudrna D."/>
            <person name="Currie J."/>
            <person name="He R."/>
            <person name="Angelova A."/>
            <person name="Rajasekar S."/>
            <person name="Mueller T."/>
            <person name="Lomeli R."/>
            <person name="Scara G."/>
            <person name="Ko A."/>
            <person name="Delaney K."/>
            <person name="Wissotski M."/>
            <person name="Lopez G."/>
            <person name="Campos D."/>
            <person name="Braidotti M."/>
            <person name="Ashley E."/>
            <person name="Golser W."/>
            <person name="Kim H."/>
            <person name="Lee S."/>
            <person name="Lin J."/>
            <person name="Dujmic Z."/>
            <person name="Kim W."/>
            <person name="Talag J."/>
            <person name="Zuccolo A."/>
            <person name="Fan C."/>
            <person name="Sebastian A."/>
            <person name="Kramer M."/>
            <person name="Spiegel L."/>
            <person name="Nascimento L."/>
            <person name="Zutavern T."/>
            <person name="Miller B."/>
            <person name="Ambroise C."/>
            <person name="Muller S."/>
            <person name="Spooner W."/>
            <person name="Narechania A."/>
            <person name="Ren L."/>
            <person name="Wei S."/>
            <person name="Kumari S."/>
            <person name="Faga B."/>
            <person name="Levy M.J."/>
            <person name="McMahan L."/>
            <person name="Van Buren P."/>
            <person name="Vaughn M.W."/>
            <person name="Ying K."/>
            <person name="Yeh C.-T."/>
            <person name="Emrich S.J."/>
            <person name="Jia Y."/>
            <person name="Kalyanaraman A."/>
            <person name="Hsia A.-P."/>
            <person name="Barbazuk W.B."/>
            <person name="Baucom R.S."/>
            <person name="Brutnell T.P."/>
            <person name="Carpita N.C."/>
            <person name="Chaparro C."/>
            <person name="Chia J.-M."/>
            <person name="Deragon J.-M."/>
            <person name="Estill J.C."/>
            <person name="Fu Y."/>
            <person name="Jeddeloh J.A."/>
            <person name="Han Y."/>
            <person name="Lee H."/>
            <person name="Li P."/>
            <person name="Lisch D.R."/>
            <person name="Liu S."/>
            <person name="Liu Z."/>
            <person name="Nagel D.H."/>
            <person name="McCann M.C."/>
            <person name="SanMiguel P."/>
            <person name="Myers A.M."/>
            <person name="Nettleton D."/>
            <person name="Nguyen J."/>
            <person name="Penning B.W."/>
            <person name="Ponnala L."/>
            <person name="Schneider K.L."/>
            <person name="Schwartz D.C."/>
            <person name="Sharma A."/>
            <person name="Soderlund C."/>
            <person name="Springer N.M."/>
            <person name="Sun Q."/>
            <person name="Wang H."/>
            <person name="Waterman M."/>
            <person name="Westerman R."/>
            <person name="Wolfgruber T.K."/>
            <person name="Yang L."/>
            <person name="Yu Y."/>
            <person name="Zhang L."/>
            <person name="Zhou S."/>
            <person name="Zhu Q."/>
            <person name="Bennetzen J.L."/>
            <person name="Dawe R.K."/>
            <person name="Jiang J."/>
            <person name="Jiang N."/>
            <person name="Presting G.G."/>
            <person name="Wessler S.R."/>
            <person name="Aluru S."/>
            <person name="Martienssen R.A."/>
            <person name="Clifton S.W."/>
            <person name="McCombie W.R."/>
            <person name="Wing R.A."/>
            <person name="Wilson R.K."/>
        </authorList>
    </citation>
    <scope>NUCLEOTIDE SEQUENCE [LARGE SCALE GENOMIC DNA]</scope>
    <source>
        <strain evidence="14">cv. B73</strain>
    </source>
</reference>
<feature type="domain" description="PHD-type" evidence="11">
    <location>
        <begin position="133"/>
        <end position="191"/>
    </location>
</feature>
<reference evidence="13" key="2">
    <citation type="submission" date="2019-07" db="EMBL/GenBank/DDBJ databases">
        <authorList>
            <person name="Seetharam A."/>
            <person name="Woodhouse M."/>
            <person name="Cannon E."/>
        </authorList>
    </citation>
    <scope>NUCLEOTIDE SEQUENCE [LARGE SCALE GENOMIC DNA]</scope>
    <source>
        <strain evidence="13">cv. B73</strain>
    </source>
</reference>
<dbReference type="GO" id="GO:0008270">
    <property type="term" value="F:zinc ion binding"/>
    <property type="evidence" value="ECO:0007669"/>
    <property type="project" value="UniProtKB-KW"/>
</dbReference>
<dbReference type="GO" id="GO:0035097">
    <property type="term" value="C:histone methyltransferase complex"/>
    <property type="evidence" value="ECO:0000318"/>
    <property type="project" value="GO_Central"/>
</dbReference>
<evidence type="ECO:0000256" key="1">
    <source>
        <dbReference type="ARBA" id="ARBA00004123"/>
    </source>
</evidence>
<dbReference type="Pfam" id="PF00628">
    <property type="entry name" value="PHD"/>
    <property type="match status" value="2"/>
</dbReference>
<feature type="compositionally biased region" description="Basic and acidic residues" evidence="10">
    <location>
        <begin position="587"/>
        <end position="597"/>
    </location>
</feature>
<feature type="region of interest" description="Disordered" evidence="10">
    <location>
        <begin position="398"/>
        <end position="597"/>
    </location>
</feature>
<evidence type="ECO:0000256" key="8">
    <source>
        <dbReference type="ARBA" id="ARBA00023242"/>
    </source>
</evidence>
<dbReference type="PANTHER" id="PTHR45888">
    <property type="entry name" value="HL01030P-RELATED"/>
    <property type="match status" value="1"/>
</dbReference>
<evidence type="ECO:0008006" key="16">
    <source>
        <dbReference type="Google" id="ProtNLM"/>
    </source>
</evidence>
<dbReference type="InParanoid" id="A0A804RAG4"/>
<keyword evidence="6" id="KW-0805">Transcription regulation</keyword>
<dbReference type="PROSITE" id="PS01359">
    <property type="entry name" value="ZF_PHD_1"/>
    <property type="match status" value="1"/>
</dbReference>
<dbReference type="GO" id="GO:0042800">
    <property type="term" value="F:histone H3K4 methyltransferase activity"/>
    <property type="evidence" value="ECO:0000318"/>
    <property type="project" value="GO_Central"/>
</dbReference>
<keyword evidence="2" id="KW-0479">Metal-binding</keyword>
<dbReference type="InterPro" id="IPR001965">
    <property type="entry name" value="Znf_PHD"/>
</dbReference>
<accession>A0A804RAG4</accession>
<evidence type="ECO:0000256" key="5">
    <source>
        <dbReference type="ARBA" id="ARBA00022833"/>
    </source>
</evidence>
<evidence type="ECO:0000256" key="7">
    <source>
        <dbReference type="ARBA" id="ARBA00023163"/>
    </source>
</evidence>
<keyword evidence="3" id="KW-0677">Repeat</keyword>
<evidence type="ECO:0000256" key="3">
    <source>
        <dbReference type="ARBA" id="ARBA00022737"/>
    </source>
</evidence>
<evidence type="ECO:0000259" key="12">
    <source>
        <dbReference type="PROSITE" id="PS50089"/>
    </source>
</evidence>
<keyword evidence="4 9" id="KW-0863">Zinc-finger</keyword>
<evidence type="ECO:0000256" key="4">
    <source>
        <dbReference type="ARBA" id="ARBA00022771"/>
    </source>
</evidence>
<dbReference type="Gramene" id="Zm00001eb410840_T005">
    <property type="protein sequence ID" value="Zm00001eb410840_P005"/>
    <property type="gene ID" value="Zm00001eb410840"/>
</dbReference>
<evidence type="ECO:0000259" key="11">
    <source>
        <dbReference type="PROSITE" id="PS50016"/>
    </source>
</evidence>
<dbReference type="InterPro" id="IPR013083">
    <property type="entry name" value="Znf_RING/FYVE/PHD"/>
</dbReference>
<dbReference type="FunCoup" id="A0A804RAG4">
    <property type="interactions" value="2236"/>
</dbReference>
<dbReference type="CDD" id="cd15489">
    <property type="entry name" value="PHD_SF"/>
    <property type="match status" value="1"/>
</dbReference>
<keyword evidence="14" id="KW-1185">Reference proteome</keyword>
<feature type="compositionally biased region" description="Polar residues" evidence="10">
    <location>
        <begin position="687"/>
        <end position="707"/>
    </location>
</feature>
<sequence length="824" mass="91148">MAFHVACPITCRRVCDCELGFGASASRKGGGGALAAVWAGTAAALEDFLADPWLLRPAGAVDADAATVQVEVPPLEPAPEDGEDEARRAAAQRGAAAAEDLARRFESGAYGSPEAEGDEDEWDREDQGNAAVKVMCRLCFSGENEGSTKAAKMLPCKLCSKRYHRNCLKSWGEHRDLFHWSSWVCPSCRSCEVCRRPGDPNKLMFCKRCDDPYHCYCQQPSHKNVTHGPYLCPKHTRCHSCGSGVPGSGHSTRWFLGYTCCDACGRLFVKGNYCPVCLKVYRDSEVIPMVCCDVCEKWVHIECDGISEEKYQQFQADQNLQYTCAACRGECSQIRDTEDAIRELWKRRDVADHELMITLRAAAKLPSLEDVSPLYPNSDDEKLGAYVLKSESRNTLKFSLKSNSSKPPPDTPEQEKVVFKSSGSNKKPSKKKGGQGNKTNDGHDEIFLERRHDVKSSNSRLGDQSIDGNHDMSPFKNDDNAYISSSTRSSEKNLKSPSMKAVTNNADMIPKVKIKGSKVSSLHYKDGEENTSKADTGKATKLVIHLGSRHKTRSGSPKSELSNYQREQDLGSIHGRKLDVTSQLKGSRSEVKERSVMKLVRETGVQQRNSLLGDLGTSKKHATGKRSNALISGMENGNETGTRNRPFAQKQSHSSQVDENQGTADSPDNLKPSLLKLKFKRPHYEQLNTQASQPEEPTSWVSQQEDQFNVAKGQRSKRKRPSMEKADGLDGTTPAKRHHQSTDDEVMDANWILRKLGKDAIGKRIEVHLTSDGKCIHLGRHQGMVSNVMGGTLCIQLDNGRSENVELGKQAIRLIASRSKGRKR</sequence>
<evidence type="ECO:0007829" key="15">
    <source>
        <dbReference type="PeptideAtlas" id="A0A804RAG4"/>
    </source>
</evidence>
<dbReference type="FunFam" id="3.30.40.10:FF:000238">
    <property type="entry name" value="PHD finger family protein"/>
    <property type="match status" value="1"/>
</dbReference>
<keyword evidence="15" id="KW-1267">Proteomics identification</keyword>
<dbReference type="PROSITE" id="PS50089">
    <property type="entry name" value="ZF_RING_2"/>
    <property type="match status" value="1"/>
</dbReference>
<dbReference type="EnsemblPlants" id="Zm00001eb410840_T005">
    <property type="protein sequence ID" value="Zm00001eb410840_P005"/>
    <property type="gene ID" value="Zm00001eb410840"/>
</dbReference>
<gene>
    <name evidence="13" type="primary">LOC103640978</name>
</gene>
<evidence type="ECO:0000256" key="9">
    <source>
        <dbReference type="PROSITE-ProRule" id="PRU00175"/>
    </source>
</evidence>
<keyword evidence="7" id="KW-0804">Transcription</keyword>
<evidence type="ECO:0000313" key="14">
    <source>
        <dbReference type="Proteomes" id="UP000007305"/>
    </source>
</evidence>
<dbReference type="RefSeq" id="XP_020401192.1">
    <property type="nucleotide sequence ID" value="XM_020545603.3"/>
</dbReference>
<evidence type="ECO:0000256" key="2">
    <source>
        <dbReference type="ARBA" id="ARBA00022723"/>
    </source>
</evidence>
<feature type="compositionally biased region" description="Polar residues" evidence="10">
    <location>
        <begin position="554"/>
        <end position="565"/>
    </location>
</feature>
<evidence type="ECO:0000313" key="13">
    <source>
        <dbReference type="EnsemblPlants" id="Zm00001eb410840_P005"/>
    </source>
</evidence>
<proteinExistence type="evidence at protein level"/>
<reference evidence="13" key="3">
    <citation type="submission" date="2021-05" db="UniProtKB">
        <authorList>
            <consortium name="EnsemblPlants"/>
        </authorList>
    </citation>
    <scope>IDENTIFICATION</scope>
    <source>
        <strain evidence="13">cv. B73</strain>
    </source>
</reference>
<feature type="domain" description="RING-type" evidence="12">
    <location>
        <begin position="136"/>
        <end position="189"/>
    </location>
</feature>
<comment type="subcellular location">
    <subcellularLocation>
        <location evidence="1">Nucleus</location>
    </subcellularLocation>
</comment>
<dbReference type="Proteomes" id="UP000007305">
    <property type="component" value="Chromosome 10"/>
</dbReference>
<evidence type="ECO:0000256" key="6">
    <source>
        <dbReference type="ARBA" id="ARBA00023015"/>
    </source>
</evidence>
<dbReference type="InterPro" id="IPR001841">
    <property type="entry name" value="Znf_RING"/>
</dbReference>
<dbReference type="FunFam" id="3.30.40.10:FF:000638">
    <property type="entry name" value="PHD finger family protein"/>
    <property type="match status" value="1"/>
</dbReference>
<dbReference type="PROSITE" id="PS50016">
    <property type="entry name" value="ZF_PHD_2"/>
    <property type="match status" value="2"/>
</dbReference>
<organism evidence="13 14">
    <name type="scientific">Zea mays</name>
    <name type="common">Maize</name>
    <dbReference type="NCBI Taxonomy" id="4577"/>
    <lineage>
        <taxon>Eukaryota</taxon>
        <taxon>Viridiplantae</taxon>
        <taxon>Streptophyta</taxon>
        <taxon>Embryophyta</taxon>
        <taxon>Tracheophyta</taxon>
        <taxon>Spermatophyta</taxon>
        <taxon>Magnoliopsida</taxon>
        <taxon>Liliopsida</taxon>
        <taxon>Poales</taxon>
        <taxon>Poaceae</taxon>
        <taxon>PACMAD clade</taxon>
        <taxon>Panicoideae</taxon>
        <taxon>Andropogonodae</taxon>
        <taxon>Andropogoneae</taxon>
        <taxon>Tripsacinae</taxon>
        <taxon>Zea</taxon>
    </lineage>
</organism>
<keyword evidence="8" id="KW-0539">Nucleus</keyword>
<feature type="domain" description="PHD-type" evidence="11">
    <location>
        <begin position="271"/>
        <end position="330"/>
    </location>
</feature>
<dbReference type="GO" id="GO:0045893">
    <property type="term" value="P:positive regulation of DNA-templated transcription"/>
    <property type="evidence" value="ECO:0000318"/>
    <property type="project" value="GO_Central"/>
</dbReference>
<keyword evidence="5" id="KW-0862">Zinc</keyword>
<dbReference type="InterPro" id="IPR019786">
    <property type="entry name" value="Zinc_finger_PHD-type_CS"/>
</dbReference>
<feature type="compositionally biased region" description="Basic and acidic residues" evidence="10">
    <location>
        <begin position="523"/>
        <end position="538"/>
    </location>
</feature>
<feature type="region of interest" description="Disordered" evidence="10">
    <location>
        <begin position="74"/>
        <end position="93"/>
    </location>
</feature>
<feature type="compositionally biased region" description="Basic and acidic residues" evidence="10">
    <location>
        <begin position="440"/>
        <end position="455"/>
    </location>
</feature>
<dbReference type="GeneID" id="103640978"/>
<dbReference type="SMART" id="SM00249">
    <property type="entry name" value="PHD"/>
    <property type="match status" value="3"/>
</dbReference>
<evidence type="ECO:0000256" key="10">
    <source>
        <dbReference type="SAM" id="MobiDB-lite"/>
    </source>
</evidence>
<dbReference type="SUPFAM" id="SSF57903">
    <property type="entry name" value="FYVE/PHD zinc finger"/>
    <property type="match status" value="3"/>
</dbReference>
<dbReference type="InterPro" id="IPR011011">
    <property type="entry name" value="Znf_FYVE_PHD"/>
</dbReference>
<feature type="region of interest" description="Disordered" evidence="10">
    <location>
        <begin position="610"/>
        <end position="671"/>
    </location>
</feature>
<feature type="region of interest" description="Disordered" evidence="10">
    <location>
        <begin position="687"/>
        <end position="744"/>
    </location>
</feature>